<evidence type="ECO:0000313" key="3">
    <source>
        <dbReference type="Proteomes" id="UP000006038"/>
    </source>
</evidence>
<dbReference type="Gramene" id="OB03G28470.1">
    <property type="protein sequence ID" value="OB03G28470.1"/>
    <property type="gene ID" value="OB03G28470"/>
</dbReference>
<dbReference type="AlphaFoldDB" id="J3LP71"/>
<dbReference type="HOGENOM" id="CLU_1673737_0_0_1"/>
<evidence type="ECO:0000256" key="1">
    <source>
        <dbReference type="SAM" id="MobiDB-lite"/>
    </source>
</evidence>
<reference evidence="2" key="1">
    <citation type="journal article" date="2013" name="Nat. Commun.">
        <title>Whole-genome sequencing of Oryza brachyantha reveals mechanisms underlying Oryza genome evolution.</title>
        <authorList>
            <person name="Chen J."/>
            <person name="Huang Q."/>
            <person name="Gao D."/>
            <person name="Wang J."/>
            <person name="Lang Y."/>
            <person name="Liu T."/>
            <person name="Li B."/>
            <person name="Bai Z."/>
            <person name="Luis Goicoechea J."/>
            <person name="Liang C."/>
            <person name="Chen C."/>
            <person name="Zhang W."/>
            <person name="Sun S."/>
            <person name="Liao Y."/>
            <person name="Zhang X."/>
            <person name="Yang L."/>
            <person name="Song C."/>
            <person name="Wang M."/>
            <person name="Shi J."/>
            <person name="Liu G."/>
            <person name="Liu J."/>
            <person name="Zhou H."/>
            <person name="Zhou W."/>
            <person name="Yu Q."/>
            <person name="An N."/>
            <person name="Chen Y."/>
            <person name="Cai Q."/>
            <person name="Wang B."/>
            <person name="Liu B."/>
            <person name="Min J."/>
            <person name="Huang Y."/>
            <person name="Wu H."/>
            <person name="Li Z."/>
            <person name="Zhang Y."/>
            <person name="Yin Y."/>
            <person name="Song W."/>
            <person name="Jiang J."/>
            <person name="Jackson S.A."/>
            <person name="Wing R.A."/>
            <person name="Wang J."/>
            <person name="Chen M."/>
        </authorList>
    </citation>
    <scope>NUCLEOTIDE SEQUENCE [LARGE SCALE GENOMIC DNA]</scope>
    <source>
        <strain evidence="2">cv. IRGC 101232</strain>
    </source>
</reference>
<reference evidence="2" key="2">
    <citation type="submission" date="2013-04" db="UniProtKB">
        <authorList>
            <consortium name="EnsemblPlants"/>
        </authorList>
    </citation>
    <scope>IDENTIFICATION</scope>
</reference>
<feature type="region of interest" description="Disordered" evidence="1">
    <location>
        <begin position="80"/>
        <end position="109"/>
    </location>
</feature>
<keyword evidence="3" id="KW-1185">Reference proteome</keyword>
<protein>
    <submittedName>
        <fullName evidence="2">Uncharacterized protein</fullName>
    </submittedName>
</protein>
<proteinExistence type="predicted"/>
<evidence type="ECO:0000313" key="2">
    <source>
        <dbReference type="EnsemblPlants" id="OB03G28470.1"/>
    </source>
</evidence>
<name>J3LP71_ORYBR</name>
<feature type="region of interest" description="Disordered" evidence="1">
    <location>
        <begin position="123"/>
        <end position="158"/>
    </location>
</feature>
<dbReference type="Proteomes" id="UP000006038">
    <property type="component" value="Chromosome 3"/>
</dbReference>
<sequence length="158" mass="17376">MKKLKKIRTKTGKQVNIEEGTICKLQRRDMSALYATFLARPYTNMEQKKNCSSSKIRKHTHMAIELLDGCLNFFNSRHCHKSKSTTSSSQRKRAYTSTISTEPACSKSPASWALSTLKGRLPTKTLRSSENSSSASEPSSSCSVSTSSETATASGRKG</sequence>
<accession>J3LP71</accession>
<dbReference type="EnsemblPlants" id="OB03G28470.1">
    <property type="protein sequence ID" value="OB03G28470.1"/>
    <property type="gene ID" value="OB03G28470"/>
</dbReference>
<organism evidence="2">
    <name type="scientific">Oryza brachyantha</name>
    <name type="common">malo sina</name>
    <dbReference type="NCBI Taxonomy" id="4533"/>
    <lineage>
        <taxon>Eukaryota</taxon>
        <taxon>Viridiplantae</taxon>
        <taxon>Streptophyta</taxon>
        <taxon>Embryophyta</taxon>
        <taxon>Tracheophyta</taxon>
        <taxon>Spermatophyta</taxon>
        <taxon>Magnoliopsida</taxon>
        <taxon>Liliopsida</taxon>
        <taxon>Poales</taxon>
        <taxon>Poaceae</taxon>
        <taxon>BOP clade</taxon>
        <taxon>Oryzoideae</taxon>
        <taxon>Oryzeae</taxon>
        <taxon>Oryzinae</taxon>
        <taxon>Oryza</taxon>
    </lineage>
</organism>
<feature type="compositionally biased region" description="Low complexity" evidence="1">
    <location>
        <begin position="128"/>
        <end position="158"/>
    </location>
</feature>